<sequence>MKVLIVCSKTNGKIAPFITEQVESLQPFNLSFDYFFIENKGIKGYLQAFFALKQTIKKGEPTLIHAHYGLSGLLANLQRRIPVVTTYHGSDINNPKVKCFSKIAIRLSQYNIFVSEQLALKIRYRSCFLVIPCGVNLSLFYPVEKQLARQALGWDTRAKYILFAGNPEDKVKNFTLAQQATETLENVYLIPLVNYRREEVNLLMNAADVALMTSITEGSPQFIKEAMACNCPIVSTDVGDVNNLISTTDGCFITSFDKEAVVHSIKAALDFSSTGKRTDGRLKIQGQGIDLATVASRINAIYQLFAQ</sequence>
<dbReference type="Gene3D" id="3.40.50.2000">
    <property type="entry name" value="Glycogen Phosphorylase B"/>
    <property type="match status" value="2"/>
</dbReference>
<keyword evidence="2" id="KW-0808">Transferase</keyword>
<dbReference type="Pfam" id="PF13692">
    <property type="entry name" value="Glyco_trans_1_4"/>
    <property type="match status" value="1"/>
</dbReference>
<dbReference type="PANTHER" id="PTHR45947">
    <property type="entry name" value="SULFOQUINOVOSYL TRANSFERASE SQD2"/>
    <property type="match status" value="1"/>
</dbReference>
<feature type="domain" description="Glycosyltransferase subfamily 4-like N-terminal" evidence="1">
    <location>
        <begin position="35"/>
        <end position="138"/>
    </location>
</feature>
<dbReference type="SUPFAM" id="SSF53756">
    <property type="entry name" value="UDP-Glycosyltransferase/glycogen phosphorylase"/>
    <property type="match status" value="1"/>
</dbReference>
<comment type="caution">
    <text evidence="2">The sequence shown here is derived from an EMBL/GenBank/DDBJ whole genome shotgun (WGS) entry which is preliminary data.</text>
</comment>
<proteinExistence type="predicted"/>
<protein>
    <submittedName>
        <fullName evidence="2">Glycosyltransferase involved in cell wall biosynthesis</fullName>
    </submittedName>
</protein>
<evidence type="ECO:0000313" key="2">
    <source>
        <dbReference type="EMBL" id="MBB3188024.1"/>
    </source>
</evidence>
<accession>A0A7W5DS25</accession>
<dbReference type="GO" id="GO:0016757">
    <property type="term" value="F:glycosyltransferase activity"/>
    <property type="evidence" value="ECO:0007669"/>
    <property type="project" value="UniProtKB-ARBA"/>
</dbReference>
<dbReference type="PANTHER" id="PTHR45947:SF15">
    <property type="entry name" value="TEICHURONIC ACID BIOSYNTHESIS GLYCOSYLTRANSFERASE TUAC-RELATED"/>
    <property type="match status" value="1"/>
</dbReference>
<dbReference type="InterPro" id="IPR028098">
    <property type="entry name" value="Glyco_trans_4-like_N"/>
</dbReference>
<name>A0A7W5DS25_9PORP</name>
<organism evidence="2 3">
    <name type="scientific">Microbacter margulisiae</name>
    <dbReference type="NCBI Taxonomy" id="1350067"/>
    <lineage>
        <taxon>Bacteria</taxon>
        <taxon>Pseudomonadati</taxon>
        <taxon>Bacteroidota</taxon>
        <taxon>Bacteroidia</taxon>
        <taxon>Bacteroidales</taxon>
        <taxon>Porphyromonadaceae</taxon>
        <taxon>Microbacter</taxon>
    </lineage>
</organism>
<dbReference type="Proteomes" id="UP000544222">
    <property type="component" value="Unassembled WGS sequence"/>
</dbReference>
<evidence type="ECO:0000313" key="3">
    <source>
        <dbReference type="Proteomes" id="UP000544222"/>
    </source>
</evidence>
<reference evidence="2 3" key="1">
    <citation type="submission" date="2020-08" db="EMBL/GenBank/DDBJ databases">
        <title>Genomic Encyclopedia of Type Strains, Phase IV (KMG-IV): sequencing the most valuable type-strain genomes for metagenomic binning, comparative biology and taxonomic classification.</title>
        <authorList>
            <person name="Goeker M."/>
        </authorList>
    </citation>
    <scope>NUCLEOTIDE SEQUENCE [LARGE SCALE GENOMIC DNA]</scope>
    <source>
        <strain evidence="2 3">DSM 27471</strain>
    </source>
</reference>
<dbReference type="InterPro" id="IPR050194">
    <property type="entry name" value="Glycosyltransferase_grp1"/>
</dbReference>
<keyword evidence="3" id="KW-1185">Reference proteome</keyword>
<dbReference type="Pfam" id="PF13439">
    <property type="entry name" value="Glyco_transf_4"/>
    <property type="match status" value="1"/>
</dbReference>
<dbReference type="EMBL" id="JACHYB010000002">
    <property type="protein sequence ID" value="MBB3188024.1"/>
    <property type="molecule type" value="Genomic_DNA"/>
</dbReference>
<dbReference type="RefSeq" id="WP_183413817.1">
    <property type="nucleotide sequence ID" value="NZ_JACHYB010000002.1"/>
</dbReference>
<gene>
    <name evidence="2" type="ORF">FHX64_002222</name>
</gene>
<evidence type="ECO:0000259" key="1">
    <source>
        <dbReference type="Pfam" id="PF13439"/>
    </source>
</evidence>
<dbReference type="AlphaFoldDB" id="A0A7W5DS25"/>